<keyword evidence="8" id="KW-0472">Membrane</keyword>
<dbReference type="OrthoDB" id="4116913at2759"/>
<dbReference type="PANTHER" id="PTHR46910:SF37">
    <property type="entry name" value="ZN(II)2CYS6 TRANSCRIPTION FACTOR (EUROFUNG)"/>
    <property type="match status" value="1"/>
</dbReference>
<dbReference type="GO" id="GO:0003700">
    <property type="term" value="F:DNA-binding transcription factor activity"/>
    <property type="evidence" value="ECO:0007669"/>
    <property type="project" value="InterPro"/>
</dbReference>
<evidence type="ECO:0000313" key="10">
    <source>
        <dbReference type="EMBL" id="KAJ4259713.1"/>
    </source>
</evidence>
<dbReference type="AlphaFoldDB" id="A0A9W8VGG0"/>
<feature type="coiled-coil region" evidence="6">
    <location>
        <begin position="428"/>
        <end position="455"/>
    </location>
</feature>
<evidence type="ECO:0000256" key="3">
    <source>
        <dbReference type="ARBA" id="ARBA00023125"/>
    </source>
</evidence>
<feature type="region of interest" description="Disordered" evidence="7">
    <location>
        <begin position="25"/>
        <end position="77"/>
    </location>
</feature>
<keyword evidence="2" id="KW-0805">Transcription regulation</keyword>
<keyword evidence="4" id="KW-0804">Transcription</keyword>
<gene>
    <name evidence="10" type="ORF">NW762_007644</name>
</gene>
<dbReference type="GO" id="GO:0003677">
    <property type="term" value="F:DNA binding"/>
    <property type="evidence" value="ECO:0007669"/>
    <property type="project" value="UniProtKB-KW"/>
</dbReference>
<evidence type="ECO:0000256" key="4">
    <source>
        <dbReference type="ARBA" id="ARBA00023163"/>
    </source>
</evidence>
<sequence>MLSPGAKQTSEHSLSERLKRIEDALLSQSLSRQNDAESSASKPVTPSSTTTDPRKSSDISFREPTKESTRESSRPSAYFLREANSTFGSPLHTHDSPLASQVPSPAGSFTNAFAYGQIHYGGCHFGHLSQHNGMPMLSEEGRKWIMTKTDDEVLFESSNQGFSTPGPSAAAHYYDEPTDLYDLPARKAVEAIFDTFVHSSFRLVFPIVDRILFPETIDLAYQPYTGKTPSADHLSARVCVLAFASIIPLFQTATPHTAYIDTDLCATKARYLLTDVLETTNISNLQVAFMLNMHEIFSGRLRSASMFHAIACRMVFTLGGHANVSLRARKSPITRQERERLQIRMIFWLCYMFDKDISLRSGQPPLMSDDYCDLTLPDDYMDCYLYLPGLNDSLSPLASGDEGLTPHLPGDPRLSHVKERTSRLLYSAQAAKKTHAQLLRDIRELDEELEAWRQSIPPDFRPALSISNESQVTLVGMQLPRSMRHITLHLEYHHLMTTIHRASGRCMEPESENSPDRSEWVPGVESSIALALEASRSTLIYLRAAMSGLAGEAFWVVVFYPTAAIITLFFNVLMHPLHERAEQDLELLQSAGDLVNSLPVRRLTPHEISYMKMVNDFVVELVRLGRSAIAKATREQNDRVDMQMMGIH</sequence>
<dbReference type="CDD" id="cd12148">
    <property type="entry name" value="fungal_TF_MHR"/>
    <property type="match status" value="1"/>
</dbReference>
<dbReference type="InterPro" id="IPR007219">
    <property type="entry name" value="XnlR_reg_dom"/>
</dbReference>
<dbReference type="GO" id="GO:0008270">
    <property type="term" value="F:zinc ion binding"/>
    <property type="evidence" value="ECO:0007669"/>
    <property type="project" value="InterPro"/>
</dbReference>
<keyword evidence="5" id="KW-0539">Nucleus</keyword>
<evidence type="ECO:0000256" key="1">
    <source>
        <dbReference type="ARBA" id="ARBA00004123"/>
    </source>
</evidence>
<comment type="caution">
    <text evidence="10">The sequence shown here is derived from an EMBL/GenBank/DDBJ whole genome shotgun (WGS) entry which is preliminary data.</text>
</comment>
<dbReference type="SMART" id="SM00906">
    <property type="entry name" value="Fungal_trans"/>
    <property type="match status" value="1"/>
</dbReference>
<dbReference type="PANTHER" id="PTHR46910">
    <property type="entry name" value="TRANSCRIPTION FACTOR PDR1"/>
    <property type="match status" value="1"/>
</dbReference>
<protein>
    <recommendedName>
        <fullName evidence="9">Xylanolytic transcriptional activator regulatory domain-containing protein</fullName>
    </recommendedName>
</protein>
<feature type="region of interest" description="Disordered" evidence="7">
    <location>
        <begin position="1"/>
        <end position="20"/>
    </location>
</feature>
<keyword evidence="3" id="KW-0238">DNA-binding</keyword>
<dbReference type="Proteomes" id="UP001152049">
    <property type="component" value="Unassembled WGS sequence"/>
</dbReference>
<evidence type="ECO:0000256" key="2">
    <source>
        <dbReference type="ARBA" id="ARBA00023015"/>
    </source>
</evidence>
<keyword evidence="8" id="KW-0812">Transmembrane</keyword>
<keyword evidence="8" id="KW-1133">Transmembrane helix</keyword>
<dbReference type="Pfam" id="PF04082">
    <property type="entry name" value="Fungal_trans"/>
    <property type="match status" value="1"/>
</dbReference>
<evidence type="ECO:0000259" key="9">
    <source>
        <dbReference type="SMART" id="SM00906"/>
    </source>
</evidence>
<keyword evidence="11" id="KW-1185">Reference proteome</keyword>
<name>A0A9W8VGG0_9HYPO</name>
<keyword evidence="6" id="KW-0175">Coiled coil</keyword>
<comment type="subcellular location">
    <subcellularLocation>
        <location evidence="1">Nucleus</location>
    </subcellularLocation>
</comment>
<dbReference type="InterPro" id="IPR050987">
    <property type="entry name" value="AtrR-like"/>
</dbReference>
<feature type="compositionally biased region" description="Basic and acidic residues" evidence="7">
    <location>
        <begin position="9"/>
        <end position="20"/>
    </location>
</feature>
<feature type="compositionally biased region" description="Basic and acidic residues" evidence="7">
    <location>
        <begin position="52"/>
        <end position="73"/>
    </location>
</feature>
<evidence type="ECO:0000313" key="11">
    <source>
        <dbReference type="Proteomes" id="UP001152049"/>
    </source>
</evidence>
<evidence type="ECO:0000256" key="6">
    <source>
        <dbReference type="SAM" id="Coils"/>
    </source>
</evidence>
<organism evidence="10 11">
    <name type="scientific">Fusarium torreyae</name>
    <dbReference type="NCBI Taxonomy" id="1237075"/>
    <lineage>
        <taxon>Eukaryota</taxon>
        <taxon>Fungi</taxon>
        <taxon>Dikarya</taxon>
        <taxon>Ascomycota</taxon>
        <taxon>Pezizomycotina</taxon>
        <taxon>Sordariomycetes</taxon>
        <taxon>Hypocreomycetidae</taxon>
        <taxon>Hypocreales</taxon>
        <taxon>Nectriaceae</taxon>
        <taxon>Fusarium</taxon>
    </lineage>
</organism>
<dbReference type="GO" id="GO:0006351">
    <property type="term" value="P:DNA-templated transcription"/>
    <property type="evidence" value="ECO:0007669"/>
    <property type="project" value="InterPro"/>
</dbReference>
<feature type="domain" description="Xylanolytic transcriptional activator regulatory" evidence="9">
    <location>
        <begin position="304"/>
        <end position="383"/>
    </location>
</feature>
<proteinExistence type="predicted"/>
<evidence type="ECO:0000256" key="8">
    <source>
        <dbReference type="SAM" id="Phobius"/>
    </source>
</evidence>
<dbReference type="GO" id="GO:0005634">
    <property type="term" value="C:nucleus"/>
    <property type="evidence" value="ECO:0007669"/>
    <property type="project" value="UniProtKB-SubCell"/>
</dbReference>
<dbReference type="EMBL" id="JAOQAZ010000014">
    <property type="protein sequence ID" value="KAJ4259713.1"/>
    <property type="molecule type" value="Genomic_DNA"/>
</dbReference>
<reference evidence="10" key="1">
    <citation type="submission" date="2022-09" db="EMBL/GenBank/DDBJ databases">
        <title>Fusarium specimens isolated from Avocado Roots.</title>
        <authorList>
            <person name="Stajich J."/>
            <person name="Roper C."/>
            <person name="Heimlech-Rivalta G."/>
        </authorList>
    </citation>
    <scope>NUCLEOTIDE SEQUENCE</scope>
    <source>
        <strain evidence="10">CF00136</strain>
    </source>
</reference>
<evidence type="ECO:0000256" key="7">
    <source>
        <dbReference type="SAM" id="MobiDB-lite"/>
    </source>
</evidence>
<accession>A0A9W8VGG0</accession>
<feature type="transmembrane region" description="Helical" evidence="8">
    <location>
        <begin position="553"/>
        <end position="573"/>
    </location>
</feature>
<evidence type="ECO:0000256" key="5">
    <source>
        <dbReference type="ARBA" id="ARBA00023242"/>
    </source>
</evidence>
<feature type="compositionally biased region" description="Polar residues" evidence="7">
    <location>
        <begin position="26"/>
        <end position="51"/>
    </location>
</feature>